<protein>
    <submittedName>
        <fullName evidence="1">Uncharacterized protein</fullName>
    </submittedName>
</protein>
<dbReference type="AlphaFoldDB" id="A0A1F6UUY4"/>
<proteinExistence type="predicted"/>
<sequence length="71" mass="7734">MNKHYICTGGCKAVSETPGVCGALDCSGRGHEFVECNCIDGKHYDFKACVNCKKLCQGNCDIEIFKPELSN</sequence>
<organism evidence="1 2">
    <name type="scientific">Candidatus Nomurabacteria bacterium RIFCSPHIGHO2_01_FULL_39_9</name>
    <dbReference type="NCBI Taxonomy" id="1801735"/>
    <lineage>
        <taxon>Bacteria</taxon>
        <taxon>Candidatus Nomuraibacteriota</taxon>
    </lineage>
</organism>
<dbReference type="EMBL" id="MFTL01000027">
    <property type="protein sequence ID" value="OGI61172.1"/>
    <property type="molecule type" value="Genomic_DNA"/>
</dbReference>
<name>A0A1F6UUY4_9BACT</name>
<dbReference type="STRING" id="1801735.A2645_02200"/>
<dbReference type="Proteomes" id="UP000182253">
    <property type="component" value="Unassembled WGS sequence"/>
</dbReference>
<reference evidence="1 2" key="1">
    <citation type="journal article" date="2016" name="Nat. Commun.">
        <title>Thousands of microbial genomes shed light on interconnected biogeochemical processes in an aquifer system.</title>
        <authorList>
            <person name="Anantharaman K."/>
            <person name="Brown C.T."/>
            <person name="Hug L.A."/>
            <person name="Sharon I."/>
            <person name="Castelle C.J."/>
            <person name="Probst A.J."/>
            <person name="Thomas B.C."/>
            <person name="Singh A."/>
            <person name="Wilkins M.J."/>
            <person name="Karaoz U."/>
            <person name="Brodie E.L."/>
            <person name="Williams K.H."/>
            <person name="Hubbard S.S."/>
            <person name="Banfield J.F."/>
        </authorList>
    </citation>
    <scope>NUCLEOTIDE SEQUENCE [LARGE SCALE GENOMIC DNA]</scope>
</reference>
<evidence type="ECO:0000313" key="2">
    <source>
        <dbReference type="Proteomes" id="UP000182253"/>
    </source>
</evidence>
<accession>A0A1F6UUY4</accession>
<comment type="caution">
    <text evidence="1">The sequence shown here is derived from an EMBL/GenBank/DDBJ whole genome shotgun (WGS) entry which is preliminary data.</text>
</comment>
<gene>
    <name evidence="1" type="ORF">A2645_02200</name>
</gene>
<evidence type="ECO:0000313" key="1">
    <source>
        <dbReference type="EMBL" id="OGI61172.1"/>
    </source>
</evidence>